<dbReference type="PANTHER" id="PTHR36449">
    <property type="entry name" value="ACETYLTRANSFERASE-RELATED"/>
    <property type="match status" value="1"/>
</dbReference>
<gene>
    <name evidence="4" type="ORF">M9978_20245</name>
</gene>
<protein>
    <submittedName>
        <fullName evidence="4">GNAT family N-acetyltransferase</fullName>
    </submittedName>
</protein>
<evidence type="ECO:0000313" key="5">
    <source>
        <dbReference type="Proteomes" id="UP001139451"/>
    </source>
</evidence>
<dbReference type="AlphaFoldDB" id="A0A9X2HSM6"/>
<reference evidence="4" key="1">
    <citation type="submission" date="2022-05" db="EMBL/GenBank/DDBJ databases">
        <title>Sphingomonas sp. strain MG17 Genome sequencing and assembly.</title>
        <authorList>
            <person name="Kim I."/>
        </authorList>
    </citation>
    <scope>NUCLEOTIDE SEQUENCE</scope>
    <source>
        <strain evidence="4">MG17</strain>
    </source>
</reference>
<evidence type="ECO:0000256" key="1">
    <source>
        <dbReference type="ARBA" id="ARBA00022649"/>
    </source>
</evidence>
<accession>A0A9X2HSM6</accession>
<dbReference type="Gene3D" id="3.40.630.30">
    <property type="match status" value="1"/>
</dbReference>
<dbReference type="PANTHER" id="PTHR36449:SF1">
    <property type="entry name" value="ACETYLTRANSFERASE"/>
    <property type="match status" value="1"/>
</dbReference>
<organism evidence="4 5">
    <name type="scientific">Sphingomonas tagetis</name>
    <dbReference type="NCBI Taxonomy" id="2949092"/>
    <lineage>
        <taxon>Bacteria</taxon>
        <taxon>Pseudomonadati</taxon>
        <taxon>Pseudomonadota</taxon>
        <taxon>Alphaproteobacteria</taxon>
        <taxon>Sphingomonadales</taxon>
        <taxon>Sphingomonadaceae</taxon>
        <taxon>Sphingomonas</taxon>
    </lineage>
</organism>
<name>A0A9X2HSM6_9SPHN</name>
<dbReference type="EMBL" id="JAMLDX010000022">
    <property type="protein sequence ID" value="MCP3732753.1"/>
    <property type="molecule type" value="Genomic_DNA"/>
</dbReference>
<dbReference type="GO" id="GO:0016746">
    <property type="term" value="F:acyltransferase activity"/>
    <property type="evidence" value="ECO:0007669"/>
    <property type="project" value="UniProtKB-KW"/>
</dbReference>
<comment type="caution">
    <text evidence="4">The sequence shown here is derived from an EMBL/GenBank/DDBJ whole genome shotgun (WGS) entry which is preliminary data.</text>
</comment>
<evidence type="ECO:0000256" key="2">
    <source>
        <dbReference type="ARBA" id="ARBA00022679"/>
    </source>
</evidence>
<keyword evidence="3" id="KW-0012">Acyltransferase</keyword>
<sequence>MIEHELTIEPLDTKRHDRRHFSSGVPQVDNYFQKTANKLTKAGNLRVYVMTTSAGDVVGFYALNAHSIHHVELPDRYARSSPGHGDIPAAYIAMIGVDARYQGQGFGGFLLSDALQRILRASEMVGISVALLDILDCGDPAKVARRRNLYLSYNFQALPDAPLRLFMPVASIALLPF</sequence>
<dbReference type="CDD" id="cd04301">
    <property type="entry name" value="NAT_SF"/>
    <property type="match status" value="1"/>
</dbReference>
<dbReference type="SUPFAM" id="SSF55729">
    <property type="entry name" value="Acyl-CoA N-acyltransferases (Nat)"/>
    <property type="match status" value="1"/>
</dbReference>
<evidence type="ECO:0000313" key="4">
    <source>
        <dbReference type="EMBL" id="MCP3732753.1"/>
    </source>
</evidence>
<dbReference type="InterPro" id="IPR016181">
    <property type="entry name" value="Acyl_CoA_acyltransferase"/>
</dbReference>
<evidence type="ECO:0000256" key="3">
    <source>
        <dbReference type="ARBA" id="ARBA00023315"/>
    </source>
</evidence>
<dbReference type="Proteomes" id="UP001139451">
    <property type="component" value="Unassembled WGS sequence"/>
</dbReference>
<keyword evidence="2" id="KW-0808">Transferase</keyword>
<keyword evidence="1" id="KW-1277">Toxin-antitoxin system</keyword>
<keyword evidence="5" id="KW-1185">Reference proteome</keyword>
<proteinExistence type="predicted"/>
<dbReference type="RefSeq" id="WP_254296432.1">
    <property type="nucleotide sequence ID" value="NZ_JAMLDX010000022.1"/>
</dbReference>